<dbReference type="AlphaFoldDB" id="A0A158L4S3"/>
<organism evidence="1 2">
    <name type="scientific">Caballeronia terrestris</name>
    <dbReference type="NCBI Taxonomy" id="1226301"/>
    <lineage>
        <taxon>Bacteria</taxon>
        <taxon>Pseudomonadati</taxon>
        <taxon>Pseudomonadota</taxon>
        <taxon>Betaproteobacteria</taxon>
        <taxon>Burkholderiales</taxon>
        <taxon>Burkholderiaceae</taxon>
        <taxon>Caballeronia</taxon>
    </lineage>
</organism>
<gene>
    <name evidence="1" type="ORF">AWB67_07506</name>
</gene>
<protein>
    <submittedName>
        <fullName evidence="1">Uncharacterized protein</fullName>
    </submittedName>
</protein>
<comment type="caution">
    <text evidence="1">The sequence shown here is derived from an EMBL/GenBank/DDBJ whole genome shotgun (WGS) entry which is preliminary data.</text>
</comment>
<evidence type="ECO:0000313" key="1">
    <source>
        <dbReference type="EMBL" id="SAL87953.1"/>
    </source>
</evidence>
<reference evidence="1" key="1">
    <citation type="submission" date="2016-01" db="EMBL/GenBank/DDBJ databases">
        <authorList>
            <person name="Peeters C."/>
        </authorList>
    </citation>
    <scope>NUCLEOTIDE SEQUENCE [LARGE SCALE GENOMIC DNA]</scope>
    <source>
        <strain evidence="1">LMG 22937</strain>
    </source>
</reference>
<dbReference type="Proteomes" id="UP000054925">
    <property type="component" value="Unassembled WGS sequence"/>
</dbReference>
<sequence>MASAALAVSVAVGSAPESIGQPSAPLSDWNMMNVLSYSPMSFRCWLKRPML</sequence>
<keyword evidence="2" id="KW-1185">Reference proteome</keyword>
<accession>A0A158L4S3</accession>
<name>A0A158L4S3_9BURK</name>
<proteinExistence type="predicted"/>
<dbReference type="EMBL" id="FCOL02000403">
    <property type="protein sequence ID" value="SAL87953.1"/>
    <property type="molecule type" value="Genomic_DNA"/>
</dbReference>
<evidence type="ECO:0000313" key="2">
    <source>
        <dbReference type="Proteomes" id="UP000054925"/>
    </source>
</evidence>